<reference key="2">
    <citation type="submission" date="2011-04" db="EMBL/GenBank/DDBJ databases">
        <title>Complete sequence of chromosome of Haliscomenobacter hydrossis DSM 1100.</title>
        <authorList>
            <consortium name="US DOE Joint Genome Institute (JGI-PGF)"/>
            <person name="Lucas S."/>
            <person name="Han J."/>
            <person name="Lapidus A."/>
            <person name="Bruce D."/>
            <person name="Goodwin L."/>
            <person name="Pitluck S."/>
            <person name="Peters L."/>
            <person name="Kyrpides N."/>
            <person name="Mavromatis K."/>
            <person name="Ivanova N."/>
            <person name="Ovchinnikova G."/>
            <person name="Pagani I."/>
            <person name="Daligault H."/>
            <person name="Detter J.C."/>
            <person name="Han C."/>
            <person name="Land M."/>
            <person name="Hauser L."/>
            <person name="Markowitz V."/>
            <person name="Cheng J.-F."/>
            <person name="Hugenholtz P."/>
            <person name="Woyke T."/>
            <person name="Wu D."/>
            <person name="Verbarg S."/>
            <person name="Frueling A."/>
            <person name="Brambilla E."/>
            <person name="Klenk H.-P."/>
            <person name="Eisen J.A."/>
        </authorList>
    </citation>
    <scope>NUCLEOTIDE SEQUENCE</scope>
    <source>
        <strain>DSM 1100</strain>
    </source>
</reference>
<dbReference type="EMBL" id="CP002691">
    <property type="protein sequence ID" value="AEE51831.1"/>
    <property type="molecule type" value="Genomic_DNA"/>
</dbReference>
<evidence type="ECO:0000256" key="1">
    <source>
        <dbReference type="SAM" id="Phobius"/>
    </source>
</evidence>
<dbReference type="HOGENOM" id="CLU_1105929_0_0_10"/>
<keyword evidence="1" id="KW-0812">Transmembrane</keyword>
<dbReference type="Proteomes" id="UP000008461">
    <property type="component" value="Chromosome"/>
</dbReference>
<evidence type="ECO:0000313" key="3">
    <source>
        <dbReference type="Proteomes" id="UP000008461"/>
    </source>
</evidence>
<dbReference type="InterPro" id="IPR011990">
    <property type="entry name" value="TPR-like_helical_dom_sf"/>
</dbReference>
<proteinExistence type="predicted"/>
<dbReference type="Gene3D" id="1.25.40.10">
    <property type="entry name" value="Tetratricopeptide repeat domain"/>
    <property type="match status" value="1"/>
</dbReference>
<reference evidence="2 3" key="1">
    <citation type="journal article" date="2011" name="Stand. Genomic Sci.">
        <title>Complete genome sequence of Haliscomenobacter hydrossis type strain (O).</title>
        <authorList>
            <consortium name="US DOE Joint Genome Institute (JGI-PGF)"/>
            <person name="Daligault H."/>
            <person name="Lapidus A."/>
            <person name="Zeytun A."/>
            <person name="Nolan M."/>
            <person name="Lucas S."/>
            <person name="Del Rio T.G."/>
            <person name="Tice H."/>
            <person name="Cheng J.F."/>
            <person name="Tapia R."/>
            <person name="Han C."/>
            <person name="Goodwin L."/>
            <person name="Pitluck S."/>
            <person name="Liolios K."/>
            <person name="Pagani I."/>
            <person name="Ivanova N."/>
            <person name="Huntemann M."/>
            <person name="Mavromatis K."/>
            <person name="Mikhailova N."/>
            <person name="Pati A."/>
            <person name="Chen A."/>
            <person name="Palaniappan K."/>
            <person name="Land M."/>
            <person name="Hauser L."/>
            <person name="Brambilla E.M."/>
            <person name="Rohde M."/>
            <person name="Verbarg S."/>
            <person name="Goker M."/>
            <person name="Bristow J."/>
            <person name="Eisen J.A."/>
            <person name="Markowitz V."/>
            <person name="Hugenholtz P."/>
            <person name="Kyrpides N.C."/>
            <person name="Klenk H.P."/>
            <person name="Woyke T."/>
        </authorList>
    </citation>
    <scope>NUCLEOTIDE SEQUENCE [LARGE SCALE GENOMIC DNA]</scope>
    <source>
        <strain evidence="3">ATCC 27775 / DSM 1100 / LMG 10767 / O</strain>
    </source>
</reference>
<dbReference type="RefSeq" id="WP_013766369.1">
    <property type="nucleotide sequence ID" value="NC_015510.1"/>
</dbReference>
<keyword evidence="3" id="KW-1185">Reference proteome</keyword>
<gene>
    <name evidence="2" type="ordered locus">Halhy_3983</name>
</gene>
<name>F4L4G2_HALH1</name>
<dbReference type="AlphaFoldDB" id="F4L4G2"/>
<dbReference type="STRING" id="760192.Halhy_3983"/>
<keyword evidence="1" id="KW-0472">Membrane</keyword>
<accession>F4L4G2</accession>
<protein>
    <recommendedName>
        <fullName evidence="4">Tetratricopeptide repeat protein</fullName>
    </recommendedName>
</protein>
<keyword evidence="1" id="KW-1133">Transmembrane helix</keyword>
<evidence type="ECO:0000313" key="2">
    <source>
        <dbReference type="EMBL" id="AEE51831.1"/>
    </source>
</evidence>
<sequence>MEQLEWQEKLRALSAGELNQEEKANLIREASSSETKAAELRFSQQLTTVLKERDLFEVKGIMAGLILEEGLPTSPPSSFGGKSWRFWTLGLTLFLLLSTGVFFAGQTWGWWAHDPQALAQKYLRPMENVVFVEDNESASIEDLRLGMDAYDRQNYAKAIQYLNTYYNQAQDGNAGLFLAISLLMENQAVQATPILLSGLQKPGPVQEASRWYLALAYLQRADTPAAINTLEAIPNSSIYGQEAQELLKSLK</sequence>
<dbReference type="KEGG" id="hhy:Halhy_3983"/>
<dbReference type="OrthoDB" id="979271at2"/>
<evidence type="ECO:0008006" key="4">
    <source>
        <dbReference type="Google" id="ProtNLM"/>
    </source>
</evidence>
<feature type="transmembrane region" description="Helical" evidence="1">
    <location>
        <begin position="86"/>
        <end position="111"/>
    </location>
</feature>
<organism evidence="2 3">
    <name type="scientific">Haliscomenobacter hydrossis (strain ATCC 27775 / DSM 1100 / LMG 10767 / O)</name>
    <dbReference type="NCBI Taxonomy" id="760192"/>
    <lineage>
        <taxon>Bacteria</taxon>
        <taxon>Pseudomonadati</taxon>
        <taxon>Bacteroidota</taxon>
        <taxon>Saprospiria</taxon>
        <taxon>Saprospirales</taxon>
        <taxon>Haliscomenobacteraceae</taxon>
        <taxon>Haliscomenobacter</taxon>
    </lineage>
</organism>